<evidence type="ECO:0000313" key="6">
    <source>
        <dbReference type="EMBL" id="OJG93158.1"/>
    </source>
</evidence>
<dbReference type="AlphaFoldDB" id="A0AA91GL41"/>
<comment type="function">
    <text evidence="4">Covalent carrier of the coenzyme of citrate lyase.</text>
</comment>
<dbReference type="Proteomes" id="UP000183039">
    <property type="component" value="Unassembled WGS sequence"/>
</dbReference>
<evidence type="ECO:0000256" key="3">
    <source>
        <dbReference type="ARBA" id="ARBA00022553"/>
    </source>
</evidence>
<feature type="modified residue" description="O-(phosphoribosyl dephospho-coenzyme A)serine" evidence="4 5">
    <location>
        <position position="17"/>
    </location>
</feature>
<dbReference type="InterPro" id="IPR006495">
    <property type="entry name" value="CitD"/>
</dbReference>
<keyword evidence="2 4" id="KW-0963">Cytoplasm</keyword>
<keyword evidence="6" id="KW-0456">Lyase</keyword>
<comment type="subunit">
    <text evidence="4">Oligomer with a subunit composition of (alpha,beta,gamma)6.</text>
</comment>
<evidence type="ECO:0000256" key="2">
    <source>
        <dbReference type="ARBA" id="ARBA00022490"/>
    </source>
</evidence>
<sequence length="105" mass="11516">MYILEIKQNASAGTTESSDIMITIGTNSGQGILIELDSSVEKQFGRQIREKIQETLNKLSVTDAKVQAIDKGALDCTIQARTVAAVYRAAGEENVDWQVLNTWNV</sequence>
<dbReference type="GO" id="GO:0016829">
    <property type="term" value="F:lyase activity"/>
    <property type="evidence" value="ECO:0007669"/>
    <property type="project" value="UniProtKB-KW"/>
</dbReference>
<comment type="caution">
    <text evidence="6">The sequence shown here is derived from an EMBL/GenBank/DDBJ whole genome shotgun (WGS) entry which is preliminary data.</text>
</comment>
<evidence type="ECO:0000256" key="4">
    <source>
        <dbReference type="HAMAP-Rule" id="MF_00805"/>
    </source>
</evidence>
<dbReference type="GO" id="GO:0005737">
    <property type="term" value="C:cytoplasm"/>
    <property type="evidence" value="ECO:0007669"/>
    <property type="project" value="UniProtKB-SubCell"/>
</dbReference>
<dbReference type="NCBIfam" id="NF009726">
    <property type="entry name" value="PRK13253.1"/>
    <property type="match status" value="1"/>
</dbReference>
<accession>A0AA91GL41</accession>
<evidence type="ECO:0000256" key="1">
    <source>
        <dbReference type="ARBA" id="ARBA00004496"/>
    </source>
</evidence>
<organism evidence="6 7">
    <name type="scientific">Enterococcus silesiacus</name>
    <dbReference type="NCBI Taxonomy" id="332949"/>
    <lineage>
        <taxon>Bacteria</taxon>
        <taxon>Bacillati</taxon>
        <taxon>Bacillota</taxon>
        <taxon>Bacilli</taxon>
        <taxon>Lactobacillales</taxon>
        <taxon>Enterococcaceae</taxon>
        <taxon>Enterococcus</taxon>
    </lineage>
</organism>
<evidence type="ECO:0000256" key="5">
    <source>
        <dbReference type="PIRSR" id="PIRSR002736-50"/>
    </source>
</evidence>
<comment type="similarity">
    <text evidence="4">Belongs to the CitD family.</text>
</comment>
<gene>
    <name evidence="4" type="primary">citD</name>
    <name evidence="6" type="ORF">RV15_GL001190</name>
</gene>
<evidence type="ECO:0000313" key="7">
    <source>
        <dbReference type="Proteomes" id="UP000183039"/>
    </source>
</evidence>
<name>A0AA91GL41_9ENTE</name>
<dbReference type="Pfam" id="PF06857">
    <property type="entry name" value="ACP"/>
    <property type="match status" value="1"/>
</dbReference>
<reference evidence="6 7" key="1">
    <citation type="submission" date="2014-12" db="EMBL/GenBank/DDBJ databases">
        <title>Draft genome sequences of 29 type strains of Enterococci.</title>
        <authorList>
            <person name="Zhong Z."/>
            <person name="Sun Z."/>
            <person name="Liu W."/>
            <person name="Zhang W."/>
            <person name="Zhang H."/>
        </authorList>
    </citation>
    <scope>NUCLEOTIDE SEQUENCE [LARGE SCALE GENOMIC DNA]</scope>
    <source>
        <strain evidence="6 7">DSM 22801</strain>
    </source>
</reference>
<dbReference type="EMBL" id="JXLC01000002">
    <property type="protein sequence ID" value="OJG93158.1"/>
    <property type="molecule type" value="Genomic_DNA"/>
</dbReference>
<dbReference type="PIRSF" id="PIRSF002736">
    <property type="entry name" value="Citrt_lyas_gamma"/>
    <property type="match status" value="1"/>
</dbReference>
<keyword evidence="3 4" id="KW-0597">Phosphoprotein</keyword>
<protein>
    <recommendedName>
        <fullName evidence="4">Citrate lyase acyl carrier protein</fullName>
    </recommendedName>
    <alternativeName>
        <fullName evidence="4">Citrate lyase gamma chain</fullName>
    </alternativeName>
</protein>
<comment type="subcellular location">
    <subcellularLocation>
        <location evidence="1 4">Cytoplasm</location>
    </subcellularLocation>
</comment>
<dbReference type="InterPro" id="IPR023439">
    <property type="entry name" value="Mal_deCO2ase/Cit_lyase_ACP"/>
</dbReference>
<proteinExistence type="inferred from homology"/>
<dbReference type="NCBIfam" id="TIGR01608">
    <property type="entry name" value="citD"/>
    <property type="match status" value="1"/>
</dbReference>
<dbReference type="HAMAP" id="MF_00805">
    <property type="entry name" value="CitD"/>
    <property type="match status" value="1"/>
</dbReference>